<dbReference type="GO" id="GO:0005524">
    <property type="term" value="F:ATP binding"/>
    <property type="evidence" value="ECO:0007669"/>
    <property type="project" value="UniProtKB-KW"/>
</dbReference>
<dbReference type="NCBIfam" id="TIGR00614">
    <property type="entry name" value="recQ_fam"/>
    <property type="match status" value="1"/>
</dbReference>
<dbReference type="EC" id="5.6.2.4" evidence="7"/>
<keyword evidence="5" id="KW-0067">ATP-binding</keyword>
<dbReference type="PROSITE" id="PS51192">
    <property type="entry name" value="HELICASE_ATP_BIND_1"/>
    <property type="match status" value="1"/>
</dbReference>
<keyword evidence="4 10" id="KW-0347">Helicase</keyword>
<reference evidence="11 12" key="2">
    <citation type="submission" date="2024-07" db="EMBL/GenBank/DDBJ databases">
        <authorList>
            <person name="Akdeniz Z."/>
        </authorList>
    </citation>
    <scope>NUCLEOTIDE SEQUENCE [LARGE SCALE GENOMIC DNA]</scope>
</reference>
<evidence type="ECO:0000313" key="12">
    <source>
        <dbReference type="Proteomes" id="UP001642409"/>
    </source>
</evidence>
<evidence type="ECO:0000259" key="9">
    <source>
        <dbReference type="PROSITE" id="PS51194"/>
    </source>
</evidence>
<dbReference type="InterPro" id="IPR027417">
    <property type="entry name" value="P-loop_NTPase"/>
</dbReference>
<name>A0AA86Q800_9EUKA</name>
<evidence type="ECO:0000256" key="2">
    <source>
        <dbReference type="ARBA" id="ARBA00022741"/>
    </source>
</evidence>
<dbReference type="GO" id="GO:0043138">
    <property type="term" value="F:3'-5' DNA helicase activity"/>
    <property type="evidence" value="ECO:0007669"/>
    <property type="project" value="UniProtKB-EC"/>
</dbReference>
<dbReference type="GO" id="GO:0016787">
    <property type="term" value="F:hydrolase activity"/>
    <property type="evidence" value="ECO:0007669"/>
    <property type="project" value="UniProtKB-KW"/>
</dbReference>
<dbReference type="GO" id="GO:0005694">
    <property type="term" value="C:chromosome"/>
    <property type="evidence" value="ECO:0007669"/>
    <property type="project" value="TreeGrafter"/>
</dbReference>
<organism evidence="10">
    <name type="scientific">Hexamita inflata</name>
    <dbReference type="NCBI Taxonomy" id="28002"/>
    <lineage>
        <taxon>Eukaryota</taxon>
        <taxon>Metamonada</taxon>
        <taxon>Diplomonadida</taxon>
        <taxon>Hexamitidae</taxon>
        <taxon>Hexamitinae</taxon>
        <taxon>Hexamita</taxon>
    </lineage>
</organism>
<evidence type="ECO:0000313" key="10">
    <source>
        <dbReference type="EMBL" id="CAI9951097.1"/>
    </source>
</evidence>
<feature type="domain" description="Helicase C-terminal" evidence="9">
    <location>
        <begin position="229"/>
        <end position="381"/>
    </location>
</feature>
<protein>
    <recommendedName>
        <fullName evidence="7">DNA 3'-5' helicase</fullName>
        <ecNumber evidence="7">5.6.2.4</ecNumber>
    </recommendedName>
</protein>
<dbReference type="Pfam" id="PF00271">
    <property type="entry name" value="Helicase_C"/>
    <property type="match status" value="1"/>
</dbReference>
<dbReference type="GO" id="GO:0000724">
    <property type="term" value="P:double-strand break repair via homologous recombination"/>
    <property type="evidence" value="ECO:0007669"/>
    <property type="project" value="TreeGrafter"/>
</dbReference>
<dbReference type="GO" id="GO:0005634">
    <property type="term" value="C:nucleus"/>
    <property type="evidence" value="ECO:0007669"/>
    <property type="project" value="TreeGrafter"/>
</dbReference>
<evidence type="ECO:0000256" key="4">
    <source>
        <dbReference type="ARBA" id="ARBA00022806"/>
    </source>
</evidence>
<dbReference type="EMBL" id="CAXDID020000115">
    <property type="protein sequence ID" value="CAL6030333.1"/>
    <property type="molecule type" value="Genomic_DNA"/>
</dbReference>
<keyword evidence="3" id="KW-0378">Hydrolase</keyword>
<gene>
    <name evidence="11" type="ORF">HINF_LOCUS33210</name>
    <name evidence="10" type="ORF">HINF_LOCUS38742</name>
</gene>
<keyword evidence="12" id="KW-1185">Reference proteome</keyword>
<dbReference type="InterPro" id="IPR011545">
    <property type="entry name" value="DEAD/DEAH_box_helicase_dom"/>
</dbReference>
<dbReference type="Pfam" id="PF00270">
    <property type="entry name" value="DEAD"/>
    <property type="match status" value="1"/>
</dbReference>
<evidence type="ECO:0000256" key="3">
    <source>
        <dbReference type="ARBA" id="ARBA00022801"/>
    </source>
</evidence>
<accession>A0AA86Q800</accession>
<evidence type="ECO:0000256" key="7">
    <source>
        <dbReference type="ARBA" id="ARBA00034808"/>
    </source>
</evidence>
<dbReference type="InterPro" id="IPR004589">
    <property type="entry name" value="DNA_helicase_ATP-dep_RecQ"/>
</dbReference>
<dbReference type="PANTHER" id="PTHR13710">
    <property type="entry name" value="DNA HELICASE RECQ FAMILY MEMBER"/>
    <property type="match status" value="1"/>
</dbReference>
<dbReference type="Proteomes" id="UP001642409">
    <property type="component" value="Unassembled WGS sequence"/>
</dbReference>
<dbReference type="Gene3D" id="3.40.50.300">
    <property type="entry name" value="P-loop containing nucleotide triphosphate hydrolases"/>
    <property type="match status" value="2"/>
</dbReference>
<dbReference type="SMART" id="SM00487">
    <property type="entry name" value="DEXDc"/>
    <property type="match status" value="1"/>
</dbReference>
<comment type="catalytic activity">
    <reaction evidence="6">
        <text>Couples ATP hydrolysis with the unwinding of duplex DNA by translocating in the 3'-5' direction.</text>
        <dbReference type="EC" id="5.6.2.4"/>
    </reaction>
</comment>
<dbReference type="InterPro" id="IPR001650">
    <property type="entry name" value="Helicase_C-like"/>
</dbReference>
<comment type="caution">
    <text evidence="10">The sequence shown here is derived from an EMBL/GenBank/DDBJ whole genome shotgun (WGS) entry which is preliminary data.</text>
</comment>
<dbReference type="AlphaFoldDB" id="A0AA86Q800"/>
<evidence type="ECO:0000256" key="6">
    <source>
        <dbReference type="ARBA" id="ARBA00034617"/>
    </source>
</evidence>
<dbReference type="GO" id="GO:0003676">
    <property type="term" value="F:nucleic acid binding"/>
    <property type="evidence" value="ECO:0007669"/>
    <property type="project" value="InterPro"/>
</dbReference>
<dbReference type="CDD" id="cd17920">
    <property type="entry name" value="DEXHc_RecQ"/>
    <property type="match status" value="1"/>
</dbReference>
<dbReference type="GO" id="GO:0009378">
    <property type="term" value="F:four-way junction helicase activity"/>
    <property type="evidence" value="ECO:0007669"/>
    <property type="project" value="TreeGrafter"/>
</dbReference>
<evidence type="ECO:0000259" key="8">
    <source>
        <dbReference type="PROSITE" id="PS51192"/>
    </source>
</evidence>
<dbReference type="PROSITE" id="PS51194">
    <property type="entry name" value="HELICASE_CTER"/>
    <property type="match status" value="1"/>
</dbReference>
<keyword evidence="2" id="KW-0547">Nucleotide-binding</keyword>
<dbReference type="GO" id="GO:0005737">
    <property type="term" value="C:cytoplasm"/>
    <property type="evidence" value="ECO:0007669"/>
    <property type="project" value="TreeGrafter"/>
</dbReference>
<dbReference type="SUPFAM" id="SSF52540">
    <property type="entry name" value="P-loop containing nucleoside triphosphate hydrolases"/>
    <property type="match status" value="1"/>
</dbReference>
<feature type="domain" description="Helicase ATP-binding" evidence="8">
    <location>
        <begin position="30"/>
        <end position="202"/>
    </location>
</feature>
<proteinExistence type="inferred from homology"/>
<evidence type="ECO:0000313" key="11">
    <source>
        <dbReference type="EMBL" id="CAL6030333.1"/>
    </source>
</evidence>
<comment type="similarity">
    <text evidence="1">Belongs to the helicase family. RecQ subfamily.</text>
</comment>
<sequence length="559" mass="63566">MNQEDKLTYILQDTFGFDSFKNNQLEPILELTKDTVQDVLCIFPTSAGKSLIYMLPTIYKQKITIIISPLLSLMQDQISKLRQLKLGAYSYSSDDTNNSKSELFQIVHDAPQQLNYIFTTPESLVQDAFVSLVNRIKNRVGLIAIDECHLITEWGKSFRRSYRNLGVIRDLIPDVSIVALTASATYHSAKEILAQLKMTQPKVFVQSFNRKNIHYSVWHKLGQMKKETTLIQIIKQYQELQPDQSIIVYTFTRMEAENLETILSQNGISSFFFHAGLSNEAKSILLRQWTTDQNKIIIATIAFAMGIDKHSVGLVVHYCLPKSLESFYQESGRAGRGGQQAYSIVLVDSSDVNTRTSNIVREDVYDQYSYYCLLKMLYEPSCRRKQILRYFKSGLKTDKQSICCDLCDKQTIFSSIFGVQSSDFESLCTGIDNQIDHLKNKIQRDDLTKITGEQNGTQFVKAPSQTTENLNEAQNILKDELIIGQQKIVQICLKKMGSYPLPDTEQNVQKIVDFIGKKAKNAEQVSAAVGSLCKYIERQTGAFNFGKLQSEAVKWFLGK</sequence>
<dbReference type="EMBL" id="CATOUU010000822">
    <property type="protein sequence ID" value="CAI9951097.1"/>
    <property type="molecule type" value="Genomic_DNA"/>
</dbReference>
<reference evidence="10" key="1">
    <citation type="submission" date="2023-06" db="EMBL/GenBank/DDBJ databases">
        <authorList>
            <person name="Kurt Z."/>
        </authorList>
    </citation>
    <scope>NUCLEOTIDE SEQUENCE</scope>
</reference>
<dbReference type="InterPro" id="IPR014001">
    <property type="entry name" value="Helicase_ATP-bd"/>
</dbReference>
<dbReference type="SMART" id="SM00490">
    <property type="entry name" value="HELICc"/>
    <property type="match status" value="1"/>
</dbReference>
<evidence type="ECO:0000256" key="1">
    <source>
        <dbReference type="ARBA" id="ARBA00005446"/>
    </source>
</evidence>
<evidence type="ECO:0000256" key="5">
    <source>
        <dbReference type="ARBA" id="ARBA00022840"/>
    </source>
</evidence>
<dbReference type="PANTHER" id="PTHR13710:SF120">
    <property type="entry name" value="BIFUNCTIONAL 3'-5' EXONUCLEASE_ATP-DEPENDENT HELICASE WRN"/>
    <property type="match status" value="1"/>
</dbReference>